<dbReference type="SUPFAM" id="SSF47226">
    <property type="entry name" value="Histidine-containing phosphotransfer domain, HPT domain"/>
    <property type="match status" value="1"/>
</dbReference>
<dbReference type="Gene3D" id="2.30.30.40">
    <property type="entry name" value="SH3 Domains"/>
    <property type="match status" value="1"/>
</dbReference>
<evidence type="ECO:0000313" key="17">
    <source>
        <dbReference type="EMBL" id="SEK27859.1"/>
    </source>
</evidence>
<sequence>MTPELEKVHAVFLAEAEELLATLDQELLALERSFGPERLQAVFRTIHTFKGAASSLGLTEAVELAHTLEDLLTLLETQAIMLYEGLGSLLLQAVDGLRERVGLTRASDPSLGLPAVEVQGLLASLVKAARPASFTGRALPQEPAKPSPETAAPREHTLRVELHRLDRMLDLTGEIAIARGRLATMLAQANRYTPQQLLEAHREGDRLYLDLQELVMKVRMVPIGRTFQPFGRTVRDLSLRLEKQIRWEVSGEDVEVDTTVAELIRDPLNHLVRNAMDHGLETPQVRQARGKEPTGTLALRAFHEAGTIVIQVADDGAGLDRERITRRARTLGMLGPEETPDDGALLRLILEPGFSTAERVTDLSGRGVGMDVVKRNVEMLRGTVSVESTPGQGTTFSLRLPLTLSIIEGFSVAVGAQTYVIPLENVLECVELPVEESHPGRTGFVNLRGAALPYVRLREHFGLEGSAPARENLVVIGHGRGIAGLAVDTLLGQGQTVIKPLGKFCQGLPGLSGSTLLGDGRVALILDVPALLQQAVKTPPTALPA</sequence>
<dbReference type="GO" id="GO:0000155">
    <property type="term" value="F:phosphorelay sensor kinase activity"/>
    <property type="evidence" value="ECO:0007669"/>
    <property type="project" value="InterPro"/>
</dbReference>
<evidence type="ECO:0000256" key="10">
    <source>
        <dbReference type="ARBA" id="ARBA00023012"/>
    </source>
</evidence>
<dbReference type="SMART" id="SM00387">
    <property type="entry name" value="HATPase_c"/>
    <property type="match status" value="1"/>
</dbReference>
<evidence type="ECO:0000256" key="4">
    <source>
        <dbReference type="ARBA" id="ARBA00022500"/>
    </source>
</evidence>
<evidence type="ECO:0000259" key="15">
    <source>
        <dbReference type="PROSITE" id="PS50851"/>
    </source>
</evidence>
<dbReference type="GO" id="GO:0006935">
    <property type="term" value="P:chemotaxis"/>
    <property type="evidence" value="ECO:0007669"/>
    <property type="project" value="UniProtKB-KW"/>
</dbReference>
<dbReference type="GO" id="GO:0005737">
    <property type="term" value="C:cytoplasm"/>
    <property type="evidence" value="ECO:0007669"/>
    <property type="project" value="InterPro"/>
</dbReference>
<dbReference type="PROSITE" id="PS50894">
    <property type="entry name" value="HPT"/>
    <property type="match status" value="1"/>
</dbReference>
<dbReference type="GO" id="GO:0005524">
    <property type="term" value="F:ATP binding"/>
    <property type="evidence" value="ECO:0007669"/>
    <property type="project" value="UniProtKB-KW"/>
</dbReference>
<dbReference type="InterPro" id="IPR008207">
    <property type="entry name" value="Sig_transdc_His_kin_Hpt_dom"/>
</dbReference>
<dbReference type="SUPFAM" id="SSF47384">
    <property type="entry name" value="Homodimeric domain of signal transducing histidine kinase"/>
    <property type="match status" value="1"/>
</dbReference>
<dbReference type="InterPro" id="IPR036641">
    <property type="entry name" value="HPT_dom_sf"/>
</dbReference>
<dbReference type="InterPro" id="IPR037006">
    <property type="entry name" value="CheA-like_homodim_sf"/>
</dbReference>
<dbReference type="Gene3D" id="1.10.287.560">
    <property type="entry name" value="Histidine kinase CheA-like, homodimeric domain"/>
    <property type="match status" value="1"/>
</dbReference>
<keyword evidence="5 12" id="KW-0597">Phosphoprotein</keyword>
<evidence type="ECO:0000256" key="9">
    <source>
        <dbReference type="ARBA" id="ARBA00022840"/>
    </source>
</evidence>
<evidence type="ECO:0000256" key="2">
    <source>
        <dbReference type="ARBA" id="ARBA00012438"/>
    </source>
</evidence>
<dbReference type="Pfam" id="PF02518">
    <property type="entry name" value="HATPase_c"/>
    <property type="match status" value="1"/>
</dbReference>
<evidence type="ECO:0000256" key="1">
    <source>
        <dbReference type="ARBA" id="ARBA00000085"/>
    </source>
</evidence>
<accession>A0A1H7FPG3</accession>
<dbReference type="EMBL" id="FOAP01000001">
    <property type="protein sequence ID" value="SEK27859.1"/>
    <property type="molecule type" value="Genomic_DNA"/>
</dbReference>
<keyword evidence="4" id="KW-0145">Chemotaxis</keyword>
<dbReference type="FunFam" id="3.30.565.10:FF:000016">
    <property type="entry name" value="Chemotaxis protein CheA, putative"/>
    <property type="match status" value="1"/>
</dbReference>
<evidence type="ECO:0000259" key="16">
    <source>
        <dbReference type="PROSITE" id="PS50894"/>
    </source>
</evidence>
<keyword evidence="9" id="KW-0067">ATP-binding</keyword>
<dbReference type="InterPro" id="IPR051315">
    <property type="entry name" value="Bact_Chemotaxis_CheA"/>
</dbReference>
<dbReference type="PROSITE" id="PS50851">
    <property type="entry name" value="CHEW"/>
    <property type="match status" value="1"/>
</dbReference>
<dbReference type="SMART" id="SM00073">
    <property type="entry name" value="HPT"/>
    <property type="match status" value="1"/>
</dbReference>
<dbReference type="Pfam" id="PF01584">
    <property type="entry name" value="CheW"/>
    <property type="match status" value="1"/>
</dbReference>
<dbReference type="AlphaFoldDB" id="A0A1H7FPG3"/>
<evidence type="ECO:0000256" key="3">
    <source>
        <dbReference type="ARBA" id="ARBA00021495"/>
    </source>
</evidence>
<feature type="domain" description="HPt" evidence="16">
    <location>
        <begin position="1"/>
        <end position="104"/>
    </location>
</feature>
<dbReference type="Pfam" id="PF02895">
    <property type="entry name" value="H-kinase_dim"/>
    <property type="match status" value="1"/>
</dbReference>
<evidence type="ECO:0000256" key="6">
    <source>
        <dbReference type="ARBA" id="ARBA00022679"/>
    </source>
</evidence>
<dbReference type="CDD" id="cd16916">
    <property type="entry name" value="HATPase_CheA-like"/>
    <property type="match status" value="1"/>
</dbReference>
<evidence type="ECO:0000313" key="18">
    <source>
        <dbReference type="Proteomes" id="UP000182719"/>
    </source>
</evidence>
<evidence type="ECO:0000259" key="14">
    <source>
        <dbReference type="PROSITE" id="PS50109"/>
    </source>
</evidence>
<dbReference type="SUPFAM" id="SSF50341">
    <property type="entry name" value="CheW-like"/>
    <property type="match status" value="1"/>
</dbReference>
<dbReference type="OrthoDB" id="9803176at2"/>
<feature type="modified residue" description="Phosphohistidine" evidence="12">
    <location>
        <position position="47"/>
    </location>
</feature>
<dbReference type="Pfam" id="PF01627">
    <property type="entry name" value="Hpt"/>
    <property type="match status" value="1"/>
</dbReference>
<dbReference type="PRINTS" id="PR00344">
    <property type="entry name" value="BCTRLSENSOR"/>
</dbReference>
<keyword evidence="10" id="KW-0902">Two-component regulatory system</keyword>
<dbReference type="PANTHER" id="PTHR43395">
    <property type="entry name" value="SENSOR HISTIDINE KINASE CHEA"/>
    <property type="match status" value="1"/>
</dbReference>
<name>A0A1H7FPG3_STIAU</name>
<dbReference type="Proteomes" id="UP000182719">
    <property type="component" value="Unassembled WGS sequence"/>
</dbReference>
<dbReference type="CDD" id="cd00088">
    <property type="entry name" value="HPT"/>
    <property type="match status" value="1"/>
</dbReference>
<gene>
    <name evidence="17" type="ORF">SAMN05444354_101173</name>
</gene>
<evidence type="ECO:0000256" key="12">
    <source>
        <dbReference type="PROSITE-ProRule" id="PRU00110"/>
    </source>
</evidence>
<evidence type="ECO:0000256" key="5">
    <source>
        <dbReference type="ARBA" id="ARBA00022553"/>
    </source>
</evidence>
<feature type="domain" description="CheW-like" evidence="15">
    <location>
        <begin position="406"/>
        <end position="537"/>
    </location>
</feature>
<dbReference type="InterPro" id="IPR036061">
    <property type="entry name" value="CheW-like_dom_sf"/>
</dbReference>
<dbReference type="EC" id="2.7.13.3" evidence="2"/>
<dbReference type="InterPro" id="IPR005467">
    <property type="entry name" value="His_kinase_dom"/>
</dbReference>
<dbReference type="PANTHER" id="PTHR43395:SF10">
    <property type="entry name" value="CHEMOTAXIS PROTEIN CHEA"/>
    <property type="match status" value="1"/>
</dbReference>
<keyword evidence="7" id="KW-0547">Nucleotide-binding</keyword>
<comment type="catalytic activity">
    <reaction evidence="1">
        <text>ATP + protein L-histidine = ADP + protein N-phospho-L-histidine.</text>
        <dbReference type="EC" id="2.7.13.3"/>
    </reaction>
</comment>
<dbReference type="InterPro" id="IPR036097">
    <property type="entry name" value="HisK_dim/P_sf"/>
</dbReference>
<organism evidence="17 18">
    <name type="scientific">Stigmatella aurantiaca</name>
    <dbReference type="NCBI Taxonomy" id="41"/>
    <lineage>
        <taxon>Bacteria</taxon>
        <taxon>Pseudomonadati</taxon>
        <taxon>Myxococcota</taxon>
        <taxon>Myxococcia</taxon>
        <taxon>Myxococcales</taxon>
        <taxon>Cystobacterineae</taxon>
        <taxon>Archangiaceae</taxon>
        <taxon>Stigmatella</taxon>
    </lineage>
</organism>
<comment type="function">
    <text evidence="11">Involved in the transmission of sensory signals from the chemoreceptors to the flagellar motors. CheA is autophosphorylated; it can transfer its phosphate group to either CheB or CheY.</text>
</comment>
<reference evidence="18" key="1">
    <citation type="submission" date="2016-10" db="EMBL/GenBank/DDBJ databases">
        <authorList>
            <person name="Varghese N."/>
            <person name="Submissions S."/>
        </authorList>
    </citation>
    <scope>NUCLEOTIDE SEQUENCE [LARGE SCALE GENOMIC DNA]</scope>
    <source>
        <strain evidence="18">DSM 17044</strain>
    </source>
</reference>
<protein>
    <recommendedName>
        <fullName evidence="3">Chemotaxis protein CheA</fullName>
        <ecNumber evidence="2">2.7.13.3</ecNumber>
    </recommendedName>
</protein>
<keyword evidence="18" id="KW-1185">Reference proteome</keyword>
<dbReference type="PROSITE" id="PS50109">
    <property type="entry name" value="HIS_KIN"/>
    <property type="match status" value="1"/>
</dbReference>
<dbReference type="InterPro" id="IPR004358">
    <property type="entry name" value="Sig_transdc_His_kin-like_C"/>
</dbReference>
<keyword evidence="6" id="KW-0808">Transferase</keyword>
<dbReference type="SMART" id="SM00260">
    <property type="entry name" value="CheW"/>
    <property type="match status" value="1"/>
</dbReference>
<proteinExistence type="predicted"/>
<dbReference type="InterPro" id="IPR036890">
    <property type="entry name" value="HATPase_C_sf"/>
</dbReference>
<keyword evidence="8 17" id="KW-0418">Kinase</keyword>
<dbReference type="SUPFAM" id="SSF55874">
    <property type="entry name" value="ATPase domain of HSP90 chaperone/DNA topoisomerase II/histidine kinase"/>
    <property type="match status" value="1"/>
</dbReference>
<dbReference type="RefSeq" id="WP_075004476.1">
    <property type="nucleotide sequence ID" value="NZ_FOAP01000001.1"/>
</dbReference>
<dbReference type="InterPro" id="IPR003594">
    <property type="entry name" value="HATPase_dom"/>
</dbReference>
<dbReference type="InterPro" id="IPR004105">
    <property type="entry name" value="CheA-like_dim"/>
</dbReference>
<dbReference type="Gene3D" id="1.20.120.160">
    <property type="entry name" value="HPT domain"/>
    <property type="match status" value="1"/>
</dbReference>
<evidence type="ECO:0000256" key="8">
    <source>
        <dbReference type="ARBA" id="ARBA00022777"/>
    </source>
</evidence>
<dbReference type="SMART" id="SM01231">
    <property type="entry name" value="H-kinase_dim"/>
    <property type="match status" value="1"/>
</dbReference>
<evidence type="ECO:0000256" key="7">
    <source>
        <dbReference type="ARBA" id="ARBA00022741"/>
    </source>
</evidence>
<dbReference type="Gene3D" id="3.30.565.10">
    <property type="entry name" value="Histidine kinase-like ATPase, C-terminal domain"/>
    <property type="match status" value="1"/>
</dbReference>
<dbReference type="CDD" id="cd00731">
    <property type="entry name" value="CheA_reg"/>
    <property type="match status" value="1"/>
</dbReference>
<feature type="region of interest" description="Disordered" evidence="13">
    <location>
        <begin position="136"/>
        <end position="156"/>
    </location>
</feature>
<evidence type="ECO:0000256" key="11">
    <source>
        <dbReference type="ARBA" id="ARBA00035100"/>
    </source>
</evidence>
<feature type="domain" description="Histidine kinase" evidence="14">
    <location>
        <begin position="153"/>
        <end position="404"/>
    </location>
</feature>
<evidence type="ECO:0000256" key="13">
    <source>
        <dbReference type="SAM" id="MobiDB-lite"/>
    </source>
</evidence>
<dbReference type="InterPro" id="IPR002545">
    <property type="entry name" value="CheW-lke_dom"/>
</dbReference>